<feature type="region of interest" description="Disordered" evidence="1">
    <location>
        <begin position="1"/>
        <end position="45"/>
    </location>
</feature>
<sequence>MTEDEMTSAQIVAEALGRPYQPEMDTANTSSEAIAAQVLGRPRRR</sequence>
<name>A0ABY8C1U7_9MICO</name>
<reference evidence="2 3" key="1">
    <citation type="submission" date="2023-03" db="EMBL/GenBank/DDBJ databases">
        <title>Genome sequence of Microbacterium sp. KACC 23027.</title>
        <authorList>
            <person name="Kim S."/>
            <person name="Heo J."/>
            <person name="Kwon S.-W."/>
        </authorList>
    </citation>
    <scope>NUCLEOTIDE SEQUENCE [LARGE SCALE GENOMIC DNA]</scope>
    <source>
        <strain evidence="2 3">KACC 23027</strain>
    </source>
</reference>
<dbReference type="Proteomes" id="UP001214553">
    <property type="component" value="Chromosome"/>
</dbReference>
<gene>
    <name evidence="2" type="ORF">PU630_07745</name>
</gene>
<proteinExistence type="predicted"/>
<accession>A0ABY8C1U7</accession>
<evidence type="ECO:0000256" key="1">
    <source>
        <dbReference type="SAM" id="MobiDB-lite"/>
    </source>
</evidence>
<protein>
    <submittedName>
        <fullName evidence="2">Uncharacterized protein</fullName>
    </submittedName>
</protein>
<dbReference type="EMBL" id="CP119108">
    <property type="protein sequence ID" value="WEG10424.1"/>
    <property type="molecule type" value="Genomic_DNA"/>
</dbReference>
<keyword evidence="3" id="KW-1185">Reference proteome</keyword>
<evidence type="ECO:0000313" key="2">
    <source>
        <dbReference type="EMBL" id="WEG10424.1"/>
    </source>
</evidence>
<evidence type="ECO:0000313" key="3">
    <source>
        <dbReference type="Proteomes" id="UP001214553"/>
    </source>
</evidence>
<dbReference type="RefSeq" id="WP_275279786.1">
    <property type="nucleotide sequence ID" value="NZ_CP119108.1"/>
</dbReference>
<organism evidence="2 3">
    <name type="scientific">Microbacterium horticulturae</name>
    <dbReference type="NCBI Taxonomy" id="3028316"/>
    <lineage>
        <taxon>Bacteria</taxon>
        <taxon>Bacillati</taxon>
        <taxon>Actinomycetota</taxon>
        <taxon>Actinomycetes</taxon>
        <taxon>Micrococcales</taxon>
        <taxon>Microbacteriaceae</taxon>
        <taxon>Microbacterium</taxon>
    </lineage>
</organism>